<evidence type="ECO:0000256" key="1">
    <source>
        <dbReference type="ARBA" id="ARBA00004123"/>
    </source>
</evidence>
<dbReference type="PANTHER" id="PTHR12687:SF4">
    <property type="entry name" value="NUCLEOLAR COMPLEX PROTEIN 2 HOMOLOG"/>
    <property type="match status" value="1"/>
</dbReference>
<evidence type="ECO:0000313" key="6">
    <source>
        <dbReference type="Proteomes" id="UP000241769"/>
    </source>
</evidence>
<feature type="region of interest" description="Disordered" evidence="4">
    <location>
        <begin position="653"/>
        <end position="748"/>
    </location>
</feature>
<feature type="compositionally biased region" description="Basic residues" evidence="4">
    <location>
        <begin position="48"/>
        <end position="60"/>
    </location>
</feature>
<dbReference type="GO" id="GO:0005654">
    <property type="term" value="C:nucleoplasm"/>
    <property type="evidence" value="ECO:0007669"/>
    <property type="project" value="TreeGrafter"/>
</dbReference>
<comment type="subcellular location">
    <subcellularLocation>
        <location evidence="1">Nucleus</location>
    </subcellularLocation>
</comment>
<gene>
    <name evidence="5" type="ORF">PROFUN_08050</name>
</gene>
<feature type="compositionally biased region" description="Basic residues" evidence="4">
    <location>
        <begin position="30"/>
        <end position="40"/>
    </location>
</feature>
<feature type="compositionally biased region" description="Basic residues" evidence="4">
    <location>
        <begin position="13"/>
        <end position="23"/>
    </location>
</feature>
<dbReference type="OrthoDB" id="10266662at2759"/>
<dbReference type="STRING" id="1890364.A0A2P6NKH0"/>
<feature type="compositionally biased region" description="Acidic residues" evidence="4">
    <location>
        <begin position="734"/>
        <end position="748"/>
    </location>
</feature>
<keyword evidence="6" id="KW-1185">Reference proteome</keyword>
<feature type="compositionally biased region" description="Basic and acidic residues" evidence="4">
    <location>
        <begin position="699"/>
        <end position="710"/>
    </location>
</feature>
<dbReference type="InParanoid" id="A0A2P6NKH0"/>
<evidence type="ECO:0000313" key="5">
    <source>
        <dbReference type="EMBL" id="PRP84465.1"/>
    </source>
</evidence>
<feature type="compositionally biased region" description="Acidic residues" evidence="4">
    <location>
        <begin position="81"/>
        <end position="118"/>
    </location>
</feature>
<comment type="similarity">
    <text evidence="2">Belongs to the NOC2 family.</text>
</comment>
<dbReference type="SUPFAM" id="SSF48371">
    <property type="entry name" value="ARM repeat"/>
    <property type="match status" value="1"/>
</dbReference>
<dbReference type="GO" id="GO:0042273">
    <property type="term" value="P:ribosomal large subunit biogenesis"/>
    <property type="evidence" value="ECO:0007669"/>
    <property type="project" value="TreeGrafter"/>
</dbReference>
<dbReference type="InterPro" id="IPR016024">
    <property type="entry name" value="ARM-type_fold"/>
</dbReference>
<sequence>MPPKGAAGTQLKKGGKDKIRHAGHQSSHKDSKRTKKFKHKHLEDTLALRKKLKLFKGRAKKKEDREEEEKQGPSFSYPDAAIEEQEEEEQESGSEEEEEEEALDDINIESDEEEDEDARMDLLQHKKELEALAEKDPDFFEYLKETSEDVLQFGQEEDDEKLEEEAKRSINKKMINQWYREARDGSLTALKRLIVAFRCAIRSDESSNQVAVYTIPGEKTYTHLFNLCMQNLSHVFQSHAGDQTGKNNKRWLRIKNLVRSFLLDVLHFITKNSHSDDSLSHVLQYLKRYCMWISRFDDLSQKFIRPMMEVWSEGTDATRVSVFLSVRELVVHSKNQFTEELLRIVYLTYVKKAKNYNGKTAPSIQLMSNCVVELFLMNRSISYPMVFVYIRQLVVHIRKFMQSKSKDDLRNICSWQFINSIKVWVQLLVEYAKKHPELVSSNDKCDLWQLSFPLIQVIIATIRVSTNSRYLPLRFLCIEFLHSLSQSGHVFISTIPYILEALDSSELKKKTKPSDKEINFTHTLKITKGNMGTQSFQDYVVNRIYMLMMEYFSIQSRSISFPEMTYGTINRLKSFNKKAHVAMWKKKMMQVIEQLEKNARHVTTQRLSLNYSPKNVDKNKNFLAGTVTPLTKHYEQLKANELKIQSLKKYDLEDEMDDSDEEREEKREKRGKRGEKEEEEEEEEDEEEEMEEEMEEEEEPKKQVKVEKPSGQKRKKQEKKGGKEKKQKTKEMSNDEDIVEDFSFSDDE</sequence>
<feature type="compositionally biased region" description="Basic residues" evidence="4">
    <location>
        <begin position="711"/>
        <end position="728"/>
    </location>
</feature>
<dbReference type="InterPro" id="IPR005343">
    <property type="entry name" value="Noc2"/>
</dbReference>
<reference evidence="5 6" key="1">
    <citation type="journal article" date="2018" name="Genome Biol. Evol.">
        <title>Multiple Roots of Fruiting Body Formation in Amoebozoa.</title>
        <authorList>
            <person name="Hillmann F."/>
            <person name="Forbes G."/>
            <person name="Novohradska S."/>
            <person name="Ferling I."/>
            <person name="Riege K."/>
            <person name="Groth M."/>
            <person name="Westermann M."/>
            <person name="Marz M."/>
            <person name="Spaller T."/>
            <person name="Winckler T."/>
            <person name="Schaap P."/>
            <person name="Glockner G."/>
        </authorList>
    </citation>
    <scope>NUCLEOTIDE SEQUENCE [LARGE SCALE GENOMIC DNA]</scope>
    <source>
        <strain evidence="5 6">Jena</strain>
    </source>
</reference>
<proteinExistence type="inferred from homology"/>
<dbReference type="PANTHER" id="PTHR12687">
    <property type="entry name" value="NUCLEOLAR COMPLEX 2 AND RAD4-RELATED"/>
    <property type="match status" value="1"/>
</dbReference>
<keyword evidence="3" id="KW-0539">Nucleus</keyword>
<feature type="compositionally biased region" description="Acidic residues" evidence="4">
    <location>
        <begin position="677"/>
        <end position="698"/>
    </location>
</feature>
<comment type="caution">
    <text evidence="5">The sequence shown here is derived from an EMBL/GenBank/DDBJ whole genome shotgun (WGS) entry which is preliminary data.</text>
</comment>
<feature type="compositionally biased region" description="Basic and acidic residues" evidence="4">
    <location>
        <begin position="61"/>
        <end position="71"/>
    </location>
</feature>
<feature type="region of interest" description="Disordered" evidence="4">
    <location>
        <begin position="1"/>
        <end position="118"/>
    </location>
</feature>
<dbReference type="EMBL" id="MDYQ01000062">
    <property type="protein sequence ID" value="PRP84465.1"/>
    <property type="molecule type" value="Genomic_DNA"/>
</dbReference>
<dbReference type="GO" id="GO:0030690">
    <property type="term" value="C:Noc1p-Noc2p complex"/>
    <property type="evidence" value="ECO:0007669"/>
    <property type="project" value="TreeGrafter"/>
</dbReference>
<protein>
    <submittedName>
        <fullName evidence="5">Nucleolar complex protein 2</fullName>
    </submittedName>
</protein>
<dbReference type="GO" id="GO:0005730">
    <property type="term" value="C:nucleolus"/>
    <property type="evidence" value="ECO:0007669"/>
    <property type="project" value="TreeGrafter"/>
</dbReference>
<dbReference type="Pfam" id="PF03715">
    <property type="entry name" value="Noc2"/>
    <property type="match status" value="1"/>
</dbReference>
<evidence type="ECO:0000256" key="3">
    <source>
        <dbReference type="ARBA" id="ARBA00023242"/>
    </source>
</evidence>
<organism evidence="5 6">
    <name type="scientific">Planoprotostelium fungivorum</name>
    <dbReference type="NCBI Taxonomy" id="1890364"/>
    <lineage>
        <taxon>Eukaryota</taxon>
        <taxon>Amoebozoa</taxon>
        <taxon>Evosea</taxon>
        <taxon>Variosea</taxon>
        <taxon>Cavosteliida</taxon>
        <taxon>Cavosteliaceae</taxon>
        <taxon>Planoprotostelium</taxon>
    </lineage>
</organism>
<accession>A0A2P6NKH0</accession>
<dbReference type="GO" id="GO:0030691">
    <property type="term" value="C:Noc2p-Noc3p complex"/>
    <property type="evidence" value="ECO:0007669"/>
    <property type="project" value="TreeGrafter"/>
</dbReference>
<evidence type="ECO:0000256" key="4">
    <source>
        <dbReference type="SAM" id="MobiDB-lite"/>
    </source>
</evidence>
<dbReference type="Proteomes" id="UP000241769">
    <property type="component" value="Unassembled WGS sequence"/>
</dbReference>
<dbReference type="FunCoup" id="A0A2P6NKH0">
    <property type="interactions" value="558"/>
</dbReference>
<feature type="compositionally biased region" description="Acidic residues" evidence="4">
    <location>
        <begin position="653"/>
        <end position="663"/>
    </location>
</feature>
<dbReference type="AlphaFoldDB" id="A0A2P6NKH0"/>
<name>A0A2P6NKH0_9EUKA</name>
<evidence type="ECO:0000256" key="2">
    <source>
        <dbReference type="ARBA" id="ARBA00005907"/>
    </source>
</evidence>